<proteinExistence type="predicted"/>
<feature type="coiled-coil region" evidence="6">
    <location>
        <begin position="245"/>
        <end position="275"/>
    </location>
</feature>
<keyword evidence="9" id="KW-1185">Reference proteome</keyword>
<dbReference type="EMBL" id="BMDZ01000001">
    <property type="protein sequence ID" value="GGB22814.1"/>
    <property type="molecule type" value="Genomic_DNA"/>
</dbReference>
<dbReference type="SUPFAM" id="SSF56954">
    <property type="entry name" value="Outer membrane efflux proteins (OEP)"/>
    <property type="match status" value="1"/>
</dbReference>
<reference evidence="9" key="1">
    <citation type="journal article" date="2019" name="Int. J. Syst. Evol. Microbiol.">
        <title>The Global Catalogue of Microorganisms (GCM) 10K type strain sequencing project: providing services to taxonomists for standard genome sequencing and annotation.</title>
        <authorList>
            <consortium name="The Broad Institute Genomics Platform"/>
            <consortium name="The Broad Institute Genome Sequencing Center for Infectious Disease"/>
            <person name="Wu L."/>
            <person name="Ma J."/>
        </authorList>
    </citation>
    <scope>NUCLEOTIDE SEQUENCE [LARGE SCALE GENOMIC DNA]</scope>
    <source>
        <strain evidence="9">CGMCC 1.10188</strain>
    </source>
</reference>
<organism evidence="8 9">
    <name type="scientific">Tistrella bauzanensis</name>
    <dbReference type="NCBI Taxonomy" id="657419"/>
    <lineage>
        <taxon>Bacteria</taxon>
        <taxon>Pseudomonadati</taxon>
        <taxon>Pseudomonadota</taxon>
        <taxon>Alphaproteobacteria</taxon>
        <taxon>Geminicoccales</taxon>
        <taxon>Geminicoccaceae</taxon>
        <taxon>Tistrella</taxon>
    </lineage>
</organism>
<gene>
    <name evidence="8" type="ORF">GCM10011505_00010</name>
</gene>
<dbReference type="Proteomes" id="UP000603352">
    <property type="component" value="Unassembled WGS sequence"/>
</dbReference>
<evidence type="ECO:0000256" key="3">
    <source>
        <dbReference type="ARBA" id="ARBA00022692"/>
    </source>
</evidence>
<evidence type="ECO:0000313" key="9">
    <source>
        <dbReference type="Proteomes" id="UP000603352"/>
    </source>
</evidence>
<evidence type="ECO:0000256" key="1">
    <source>
        <dbReference type="ARBA" id="ARBA00004442"/>
    </source>
</evidence>
<keyword evidence="4" id="KW-0472">Membrane</keyword>
<protein>
    <submittedName>
        <fullName evidence="8">Multidrug efflux system outer membrane protein</fullName>
    </submittedName>
</protein>
<dbReference type="InterPro" id="IPR051906">
    <property type="entry name" value="TolC-like"/>
</dbReference>
<sequence>MQGQGQNRSDRMEGTRHGRRIGRSAVAAVLAAALLAGCAVTPEPIAPQATEARISADLARMFSNQEPLSGRLSLHEAMARAILYNLDGRLRTMEQALSQRQLDLSRWDMLPSLAASAGFVGRDNVSASSSENVATGSQSLVPSTSTERNRRVADLNMSWNILDFGVSYVTAQQNADRSLIAAEQRRRVVHTIIQDVRSAYWRAVAAERVLTRIDPLMARIEQALASAAEIERQQLRAPADALTYRRGLLDALRQLQAQRRELRLAKTELAALINIRPGEDFSLEAPETQGAMPPVTSDPADLERLALANRPEVRELDYQTRISQQETRKALLRLLPGIELDLGAHYDSNKYLVNNDWADYGVKLTWNLLNILRIPGAMAVAEANEDVVDARRMAISMAVLAQVHVAQTNYEEARRQYETARELSELDNRILDQARAAAGTRVGDLQVIQTELAAVQTELRRDLAFADANNAFGRLFLSIGADPLPEGLSAPTVSTLATAIGTTEAAWRAGRPTFAPVPDAVDKPELAATE</sequence>
<dbReference type="PANTHER" id="PTHR30026">
    <property type="entry name" value="OUTER MEMBRANE PROTEIN TOLC"/>
    <property type="match status" value="1"/>
</dbReference>
<keyword evidence="5" id="KW-0998">Cell outer membrane</keyword>
<comment type="caution">
    <text evidence="8">The sequence shown here is derived from an EMBL/GenBank/DDBJ whole genome shotgun (WGS) entry which is preliminary data.</text>
</comment>
<keyword evidence="2" id="KW-1134">Transmembrane beta strand</keyword>
<evidence type="ECO:0000256" key="5">
    <source>
        <dbReference type="ARBA" id="ARBA00023237"/>
    </source>
</evidence>
<feature type="region of interest" description="Disordered" evidence="7">
    <location>
        <begin position="128"/>
        <end position="147"/>
    </location>
</feature>
<accession>A0ABQ1I9Q4</accession>
<evidence type="ECO:0000313" key="8">
    <source>
        <dbReference type="EMBL" id="GGB22814.1"/>
    </source>
</evidence>
<evidence type="ECO:0000256" key="2">
    <source>
        <dbReference type="ARBA" id="ARBA00022452"/>
    </source>
</evidence>
<evidence type="ECO:0000256" key="6">
    <source>
        <dbReference type="SAM" id="Coils"/>
    </source>
</evidence>
<comment type="subcellular location">
    <subcellularLocation>
        <location evidence="1">Cell outer membrane</location>
    </subcellularLocation>
</comment>
<keyword evidence="3" id="KW-0812">Transmembrane</keyword>
<name>A0ABQ1I9Q4_9PROT</name>
<keyword evidence="6" id="KW-0175">Coiled coil</keyword>
<evidence type="ECO:0000256" key="4">
    <source>
        <dbReference type="ARBA" id="ARBA00023136"/>
    </source>
</evidence>
<feature type="compositionally biased region" description="Polar residues" evidence="7">
    <location>
        <begin position="128"/>
        <end position="146"/>
    </location>
</feature>
<dbReference type="PANTHER" id="PTHR30026:SF20">
    <property type="entry name" value="OUTER MEMBRANE PROTEIN TOLC"/>
    <property type="match status" value="1"/>
</dbReference>
<evidence type="ECO:0000256" key="7">
    <source>
        <dbReference type="SAM" id="MobiDB-lite"/>
    </source>
</evidence>
<dbReference type="Gene3D" id="1.20.1600.10">
    <property type="entry name" value="Outer membrane efflux proteins (OEP)"/>
    <property type="match status" value="1"/>
</dbReference>